<dbReference type="NCBIfam" id="TIGR01354">
    <property type="entry name" value="cyt_deam_tetra"/>
    <property type="match status" value="1"/>
</dbReference>
<comment type="function">
    <text evidence="2">This enzyme scavenges exogenous and endogenous cytidine and 2'-deoxycytidine for UMP synthesis.</text>
</comment>
<dbReference type="InterPro" id="IPR016192">
    <property type="entry name" value="APOBEC/CMP_deaminase_Zn-bd"/>
</dbReference>
<keyword evidence="6 13" id="KW-0378">Hydrolase</keyword>
<feature type="binding site" evidence="11">
    <location>
        <position position="89"/>
    </location>
    <ligand>
        <name>Zn(2+)</name>
        <dbReference type="ChEBI" id="CHEBI:29105"/>
        <note>catalytic</note>
    </ligand>
</feature>
<dbReference type="EMBL" id="QMDX01000009">
    <property type="protein sequence ID" value="TSD09974.1"/>
    <property type="molecule type" value="Genomic_DNA"/>
</dbReference>
<evidence type="ECO:0000256" key="6">
    <source>
        <dbReference type="ARBA" id="ARBA00022801"/>
    </source>
</evidence>
<name>A0A554MXX3_9EURY</name>
<reference evidence="13 14" key="1">
    <citation type="submission" date="2018-06" db="EMBL/GenBank/DDBJ databases">
        <title>Natronomonas sp. F16-60 a new haloarchaeon isolated from a solar saltern of Isla Cristina, Huelva, Spain.</title>
        <authorList>
            <person name="Duran-Viseras A."/>
            <person name="Sanchez-Porro C."/>
            <person name="Ventosa A."/>
        </authorList>
    </citation>
    <scope>NUCLEOTIDE SEQUENCE [LARGE SCALE GENOMIC DNA]</scope>
    <source>
        <strain evidence="13 14">F16-60</strain>
    </source>
</reference>
<feature type="binding site" evidence="11">
    <location>
        <position position="92"/>
    </location>
    <ligand>
        <name>Zn(2+)</name>
        <dbReference type="ChEBI" id="CHEBI:29105"/>
        <note>catalytic</note>
    </ligand>
</feature>
<dbReference type="EC" id="3.5.4.5" evidence="4"/>
<protein>
    <recommendedName>
        <fullName evidence="4">cytidine deaminase</fullName>
        <ecNumber evidence="4">3.5.4.5</ecNumber>
    </recommendedName>
    <alternativeName>
        <fullName evidence="8">Cytidine aminohydrolase</fullName>
    </alternativeName>
</protein>
<keyword evidence="5 11" id="KW-0479">Metal-binding</keyword>
<dbReference type="PANTHER" id="PTHR11644">
    <property type="entry name" value="CYTIDINE DEAMINASE"/>
    <property type="match status" value="1"/>
</dbReference>
<dbReference type="PROSITE" id="PS51747">
    <property type="entry name" value="CYT_DCMP_DEAMINASES_2"/>
    <property type="match status" value="1"/>
</dbReference>
<dbReference type="RefSeq" id="WP_144262663.1">
    <property type="nucleotide sequence ID" value="NZ_QMDX01000009.1"/>
</dbReference>
<evidence type="ECO:0000256" key="1">
    <source>
        <dbReference type="ARBA" id="ARBA00001947"/>
    </source>
</evidence>
<dbReference type="GO" id="GO:0008270">
    <property type="term" value="F:zinc ion binding"/>
    <property type="evidence" value="ECO:0007669"/>
    <property type="project" value="InterPro"/>
</dbReference>
<comment type="similarity">
    <text evidence="3">Belongs to the cytidine and deoxycytidylate deaminase family.</text>
</comment>
<comment type="caution">
    <text evidence="13">The sequence shown here is derived from an EMBL/GenBank/DDBJ whole genome shotgun (WGS) entry which is preliminary data.</text>
</comment>
<dbReference type="InterPro" id="IPR002125">
    <property type="entry name" value="CMP_dCMP_dom"/>
</dbReference>
<evidence type="ECO:0000256" key="2">
    <source>
        <dbReference type="ARBA" id="ARBA00003949"/>
    </source>
</evidence>
<evidence type="ECO:0000313" key="13">
    <source>
        <dbReference type="EMBL" id="TSD09974.1"/>
    </source>
</evidence>
<sequence length="136" mass="14004">MDEPTDAELVARARAVCDRAYAPYSGYDVGAALLTSDGAVFAGCNVEMVTFTNTIHAESAALGAAVAAGHRSFETVAVSSGARDGVTPCGLCRQTLAELCDDDLRVLCDTGDGTEEWTLGELLPGAMSGNEVDRAG</sequence>
<dbReference type="InterPro" id="IPR016193">
    <property type="entry name" value="Cytidine_deaminase-like"/>
</dbReference>
<evidence type="ECO:0000256" key="3">
    <source>
        <dbReference type="ARBA" id="ARBA00006576"/>
    </source>
</evidence>
<keyword evidence="14" id="KW-1185">Reference proteome</keyword>
<evidence type="ECO:0000256" key="9">
    <source>
        <dbReference type="ARBA" id="ARBA00049558"/>
    </source>
</evidence>
<feature type="active site" description="Proton donor" evidence="10">
    <location>
        <position position="58"/>
    </location>
</feature>
<dbReference type="Proteomes" id="UP000319894">
    <property type="component" value="Unassembled WGS sequence"/>
</dbReference>
<evidence type="ECO:0000256" key="5">
    <source>
        <dbReference type="ARBA" id="ARBA00022723"/>
    </source>
</evidence>
<feature type="domain" description="CMP/dCMP-type deaminase" evidence="12">
    <location>
        <begin position="4"/>
        <end position="130"/>
    </location>
</feature>
<dbReference type="CDD" id="cd01283">
    <property type="entry name" value="cytidine_deaminase"/>
    <property type="match status" value="1"/>
</dbReference>
<comment type="catalytic activity">
    <reaction evidence="9">
        <text>cytidine + H2O + H(+) = uridine + NH4(+)</text>
        <dbReference type="Rhea" id="RHEA:16069"/>
        <dbReference type="ChEBI" id="CHEBI:15377"/>
        <dbReference type="ChEBI" id="CHEBI:15378"/>
        <dbReference type="ChEBI" id="CHEBI:16704"/>
        <dbReference type="ChEBI" id="CHEBI:17562"/>
        <dbReference type="ChEBI" id="CHEBI:28938"/>
        <dbReference type="EC" id="3.5.4.5"/>
    </reaction>
</comment>
<evidence type="ECO:0000256" key="8">
    <source>
        <dbReference type="ARBA" id="ARBA00032005"/>
    </source>
</evidence>
<keyword evidence="7 11" id="KW-0862">Zinc</keyword>
<comment type="cofactor">
    <cofactor evidence="1 11">
        <name>Zn(2+)</name>
        <dbReference type="ChEBI" id="CHEBI:29105"/>
    </cofactor>
</comment>
<dbReference type="NCBIfam" id="NF004064">
    <property type="entry name" value="PRK05578.1"/>
    <property type="match status" value="1"/>
</dbReference>
<evidence type="ECO:0000259" key="12">
    <source>
        <dbReference type="PROSITE" id="PS51747"/>
    </source>
</evidence>
<evidence type="ECO:0000313" key="14">
    <source>
        <dbReference type="Proteomes" id="UP000319894"/>
    </source>
</evidence>
<dbReference type="InterPro" id="IPR050202">
    <property type="entry name" value="Cyt/Deoxycyt_deaminase"/>
</dbReference>
<evidence type="ECO:0000256" key="4">
    <source>
        <dbReference type="ARBA" id="ARBA00012783"/>
    </source>
</evidence>
<evidence type="ECO:0000256" key="10">
    <source>
        <dbReference type="PIRSR" id="PIRSR606262-1"/>
    </source>
</evidence>
<organism evidence="13 14">
    <name type="scientific">Haloglomus irregulare</name>
    <dbReference type="NCBI Taxonomy" id="2234134"/>
    <lineage>
        <taxon>Archaea</taxon>
        <taxon>Methanobacteriati</taxon>
        <taxon>Methanobacteriota</taxon>
        <taxon>Stenosarchaea group</taxon>
        <taxon>Halobacteria</taxon>
        <taxon>Halobacteriales</taxon>
        <taxon>Natronomonadaceae</taxon>
        <taxon>Haloglomus</taxon>
    </lineage>
</organism>
<dbReference type="GO" id="GO:0042802">
    <property type="term" value="F:identical protein binding"/>
    <property type="evidence" value="ECO:0007669"/>
    <property type="project" value="UniProtKB-ARBA"/>
</dbReference>
<dbReference type="PANTHER" id="PTHR11644:SF2">
    <property type="entry name" value="CYTIDINE DEAMINASE"/>
    <property type="match status" value="1"/>
</dbReference>
<dbReference type="GO" id="GO:0055086">
    <property type="term" value="P:nucleobase-containing small molecule metabolic process"/>
    <property type="evidence" value="ECO:0007669"/>
    <property type="project" value="UniProtKB-ARBA"/>
</dbReference>
<dbReference type="GO" id="GO:0004126">
    <property type="term" value="F:cytidine deaminase activity"/>
    <property type="evidence" value="ECO:0007669"/>
    <property type="project" value="UniProtKB-EC"/>
</dbReference>
<dbReference type="InParanoid" id="A0A554MXX3"/>
<dbReference type="GO" id="GO:0005829">
    <property type="term" value="C:cytosol"/>
    <property type="evidence" value="ECO:0007669"/>
    <property type="project" value="TreeGrafter"/>
</dbReference>
<evidence type="ECO:0000256" key="7">
    <source>
        <dbReference type="ARBA" id="ARBA00022833"/>
    </source>
</evidence>
<dbReference type="OrthoDB" id="39143at2157"/>
<dbReference type="PROSITE" id="PS00903">
    <property type="entry name" value="CYT_DCMP_DEAMINASES_1"/>
    <property type="match status" value="1"/>
</dbReference>
<dbReference type="Pfam" id="PF00383">
    <property type="entry name" value="dCMP_cyt_deam_1"/>
    <property type="match status" value="1"/>
</dbReference>
<proteinExistence type="inferred from homology"/>
<accession>A0A554MXX3</accession>
<dbReference type="SUPFAM" id="SSF53927">
    <property type="entry name" value="Cytidine deaminase-like"/>
    <property type="match status" value="1"/>
</dbReference>
<evidence type="ECO:0000256" key="11">
    <source>
        <dbReference type="PIRSR" id="PIRSR606262-3"/>
    </source>
</evidence>
<dbReference type="InterPro" id="IPR006262">
    <property type="entry name" value="Cyt_deam_tetra"/>
</dbReference>
<dbReference type="GO" id="GO:0072527">
    <property type="term" value="P:pyrimidine-containing compound metabolic process"/>
    <property type="evidence" value="ECO:0007669"/>
    <property type="project" value="UniProtKB-ARBA"/>
</dbReference>
<gene>
    <name evidence="13" type="primary">cdd</name>
    <name evidence="13" type="ORF">DP107_13375</name>
</gene>
<dbReference type="Gene3D" id="3.40.140.10">
    <property type="entry name" value="Cytidine Deaminase, domain 2"/>
    <property type="match status" value="1"/>
</dbReference>
<dbReference type="AlphaFoldDB" id="A0A554MXX3"/>